<evidence type="ECO:0000259" key="2">
    <source>
        <dbReference type="Pfam" id="PF02709"/>
    </source>
</evidence>
<dbReference type="GO" id="GO:0016740">
    <property type="term" value="F:transferase activity"/>
    <property type="evidence" value="ECO:0007669"/>
    <property type="project" value="UniProtKB-KW"/>
</dbReference>
<keyword evidence="1" id="KW-0808">Transferase</keyword>
<name>A0A5M5NXD4_BACFG</name>
<comment type="caution">
    <text evidence="3">The sequence shown here is derived from an EMBL/GenBank/DDBJ whole genome shotgun (WGS) entry which is preliminary data.</text>
</comment>
<feature type="domain" description="Galactosyltransferase C-terminal" evidence="2">
    <location>
        <begin position="151"/>
        <end position="211"/>
    </location>
</feature>
<evidence type="ECO:0000313" key="4">
    <source>
        <dbReference type="Proteomes" id="UP000479773"/>
    </source>
</evidence>
<dbReference type="InterPro" id="IPR027791">
    <property type="entry name" value="Galactosyl_T_C"/>
</dbReference>
<proteinExistence type="predicted"/>
<dbReference type="Gene3D" id="3.90.550.10">
    <property type="entry name" value="Spore Coat Polysaccharide Biosynthesis Protein SpsA, Chain A"/>
    <property type="match status" value="1"/>
</dbReference>
<dbReference type="RefSeq" id="WP_069108448.1">
    <property type="nucleotide sequence ID" value="NZ_JBPFKB010000001.1"/>
</dbReference>
<reference evidence="3 4" key="1">
    <citation type="journal article" date="2019" name="Nat. Med.">
        <title>A library of human gut bacterial isolates paired with longitudinal multiomics data enables mechanistic microbiome research.</title>
        <authorList>
            <person name="Poyet M."/>
            <person name="Groussin M."/>
            <person name="Gibbons S.M."/>
            <person name="Avila-Pacheco J."/>
            <person name="Jiang X."/>
            <person name="Kearney S.M."/>
            <person name="Perrotta A.R."/>
            <person name="Berdy B."/>
            <person name="Zhao S."/>
            <person name="Lieberman T.D."/>
            <person name="Swanson P.K."/>
            <person name="Smith M."/>
            <person name="Roesemann S."/>
            <person name="Alexander J.E."/>
            <person name="Rich S.A."/>
            <person name="Livny J."/>
            <person name="Vlamakis H."/>
            <person name="Clish C."/>
            <person name="Bullock K."/>
            <person name="Deik A."/>
            <person name="Scott J."/>
            <person name="Pierce K.A."/>
            <person name="Xavier R.J."/>
            <person name="Alm E.J."/>
        </authorList>
    </citation>
    <scope>NUCLEOTIDE SEQUENCE [LARGE SCALE GENOMIC DNA]</scope>
    <source>
        <strain evidence="3 4">BIOML-A106</strain>
    </source>
</reference>
<evidence type="ECO:0000313" key="3">
    <source>
        <dbReference type="EMBL" id="KAA4748028.1"/>
    </source>
</evidence>
<organism evidence="3 4">
    <name type="scientific">Bacteroides fragilis</name>
    <dbReference type="NCBI Taxonomy" id="817"/>
    <lineage>
        <taxon>Bacteria</taxon>
        <taxon>Pseudomonadati</taxon>
        <taxon>Bacteroidota</taxon>
        <taxon>Bacteroidia</taxon>
        <taxon>Bacteroidales</taxon>
        <taxon>Bacteroidaceae</taxon>
        <taxon>Bacteroides</taxon>
    </lineage>
</organism>
<dbReference type="SUPFAM" id="SSF53448">
    <property type="entry name" value="Nucleotide-diphospho-sugar transferases"/>
    <property type="match status" value="1"/>
</dbReference>
<dbReference type="Pfam" id="PF02709">
    <property type="entry name" value="Glyco_transf_7C"/>
    <property type="match status" value="1"/>
</dbReference>
<dbReference type="EMBL" id="VWEQ01000029">
    <property type="protein sequence ID" value="KAA4748028.1"/>
    <property type="molecule type" value="Genomic_DNA"/>
</dbReference>
<dbReference type="AlphaFoldDB" id="A0A5M5NXD4"/>
<evidence type="ECO:0000256" key="1">
    <source>
        <dbReference type="ARBA" id="ARBA00022679"/>
    </source>
</evidence>
<sequence length="253" mass="29920">MKNNLMDVTFLITVRIDSIIRLENLLMTTRFLLRYFDCKIIVLEAAPYKNGFIKKMLNHRVEYYFIEDYDSVFYRTRYLNLIAEKVVTSYLCIWDADVIVAPIQIIEAVDKLRNNEYDVALPYDGRALDTTDIIRELFILNNRIDYLFKHIPKMQLLYSGLTLRGGAIFVTLEAYKNAGMENVAFYGWGSEDFERYDRWMILGYKIYITKGVLFHLTHPRGQNSKYSRINQIINSEVKLFETRMSSSKELMKK</sequence>
<dbReference type="Proteomes" id="UP000479773">
    <property type="component" value="Unassembled WGS sequence"/>
</dbReference>
<dbReference type="InterPro" id="IPR029044">
    <property type="entry name" value="Nucleotide-diphossugar_trans"/>
</dbReference>
<accession>A0A5M5NXD4</accession>
<protein>
    <recommendedName>
        <fullName evidence="2">Galactosyltransferase C-terminal domain-containing protein</fullName>
    </recommendedName>
</protein>
<gene>
    <name evidence="3" type="ORF">F3B44_21590</name>
</gene>